<feature type="signal peptide" evidence="4">
    <location>
        <begin position="1"/>
        <end position="19"/>
    </location>
</feature>
<evidence type="ECO:0000313" key="5">
    <source>
        <dbReference type="EMBL" id="KAH6828454.1"/>
    </source>
</evidence>
<evidence type="ECO:0000256" key="1">
    <source>
        <dbReference type="ARBA" id="ARBA00022448"/>
    </source>
</evidence>
<evidence type="ECO:0000256" key="4">
    <source>
        <dbReference type="SAM" id="SignalP"/>
    </source>
</evidence>
<dbReference type="PANTHER" id="PTHR16254">
    <property type="entry name" value="POTASSIUM/PROTON ANTIPORTER-RELATED"/>
    <property type="match status" value="1"/>
</dbReference>
<dbReference type="EMBL" id="SDAM02000124">
    <property type="protein sequence ID" value="KAH6828454.1"/>
    <property type="molecule type" value="Genomic_DNA"/>
</dbReference>
<evidence type="ECO:0000313" key="6">
    <source>
        <dbReference type="Proteomes" id="UP001190926"/>
    </source>
</evidence>
<accession>A0AAD4J7M2</accession>
<keyword evidence="4" id="KW-0732">Signal</keyword>
<dbReference type="Proteomes" id="UP001190926">
    <property type="component" value="Unassembled WGS sequence"/>
</dbReference>
<feature type="chain" id="PRO_5041923775" evidence="4">
    <location>
        <begin position="20"/>
        <end position="158"/>
    </location>
</feature>
<keyword evidence="6" id="KW-1185">Reference proteome</keyword>
<dbReference type="GO" id="GO:0015386">
    <property type="term" value="F:potassium:proton antiporter activity"/>
    <property type="evidence" value="ECO:0007669"/>
    <property type="project" value="InterPro"/>
</dbReference>
<sequence>MSRSLAAVVLLALALVASGEDSKLVEEGAVSDASAAANVTAAELSGNRTRPKEDTFADIIDRALEKEFTENEDHNEANDAGSFNNSVAEQQAVLETVARVKPKKNETKEEKSFKFNQVFNLDNDNGAEETPTLIDRKFYSDCVSSSIVISERVERKKG</sequence>
<name>A0AAD4J7M2_PERFH</name>
<keyword evidence="3" id="KW-0406">Ion transport</keyword>
<dbReference type="AlphaFoldDB" id="A0AAD4J7M2"/>
<gene>
    <name evidence="5" type="ORF">C2S53_016939</name>
</gene>
<protein>
    <submittedName>
        <fullName evidence="5">K+ efflux antiporter 4</fullName>
    </submittedName>
</protein>
<evidence type="ECO:0000256" key="3">
    <source>
        <dbReference type="ARBA" id="ARBA00023065"/>
    </source>
</evidence>
<dbReference type="PANTHER" id="PTHR16254:SF14">
    <property type="entry name" value="TRANSMEMBRANE AND COILED-COIL DOMAIN-CONTAINING PROTEIN 3"/>
    <property type="match status" value="1"/>
</dbReference>
<keyword evidence="2" id="KW-0050">Antiport</keyword>
<evidence type="ECO:0000256" key="2">
    <source>
        <dbReference type="ARBA" id="ARBA00022449"/>
    </source>
</evidence>
<organism evidence="5 6">
    <name type="scientific">Perilla frutescens var. hirtella</name>
    <name type="common">Perilla citriodora</name>
    <name type="synonym">Perilla setoyensis</name>
    <dbReference type="NCBI Taxonomy" id="608512"/>
    <lineage>
        <taxon>Eukaryota</taxon>
        <taxon>Viridiplantae</taxon>
        <taxon>Streptophyta</taxon>
        <taxon>Embryophyta</taxon>
        <taxon>Tracheophyta</taxon>
        <taxon>Spermatophyta</taxon>
        <taxon>Magnoliopsida</taxon>
        <taxon>eudicotyledons</taxon>
        <taxon>Gunneridae</taxon>
        <taxon>Pentapetalae</taxon>
        <taxon>asterids</taxon>
        <taxon>lamiids</taxon>
        <taxon>Lamiales</taxon>
        <taxon>Lamiaceae</taxon>
        <taxon>Nepetoideae</taxon>
        <taxon>Elsholtzieae</taxon>
        <taxon>Perilla</taxon>
    </lineage>
</organism>
<proteinExistence type="predicted"/>
<comment type="caution">
    <text evidence="5">The sequence shown here is derived from an EMBL/GenBank/DDBJ whole genome shotgun (WGS) entry which is preliminary data.</text>
</comment>
<reference evidence="5 6" key="1">
    <citation type="journal article" date="2021" name="Nat. Commun.">
        <title>Incipient diploidization of the medicinal plant Perilla within 10,000 years.</title>
        <authorList>
            <person name="Zhang Y."/>
            <person name="Shen Q."/>
            <person name="Leng L."/>
            <person name="Zhang D."/>
            <person name="Chen S."/>
            <person name="Shi Y."/>
            <person name="Ning Z."/>
            <person name="Chen S."/>
        </authorList>
    </citation>
    <scope>NUCLEOTIDE SEQUENCE [LARGE SCALE GENOMIC DNA]</scope>
    <source>
        <strain evidence="6">cv. PC099</strain>
    </source>
</reference>
<keyword evidence="1" id="KW-0813">Transport</keyword>
<dbReference type="InterPro" id="IPR045158">
    <property type="entry name" value="KEA4/5/6-like"/>
</dbReference>